<reference evidence="2 3" key="1">
    <citation type="submission" date="2014-06" db="EMBL/GenBank/DDBJ databases">
        <authorList>
            <person name="Swart Estienne"/>
        </authorList>
    </citation>
    <scope>NUCLEOTIDE SEQUENCE [LARGE SCALE GENOMIC DNA]</scope>
    <source>
        <strain evidence="2 3">130c</strain>
    </source>
</reference>
<sequence>MSSQNFNRTGSTSQAVNSSQGANTQQTYQSRQTLIKSYQSQNSRFNLNLKDVGQNLYIDESDDLIRNLSTTERQINQQQQIQNQYSTLIVIENSKQQTAFQDSVIKVNEQNLKINYEDQFEKNYSFSSIFSNTKQLIRKQIVDAINKKHDVFSIAYGQIEGKCKQIILPNMFDIIHEMGIKNKLQIKAEFHVIRPKDIKKLVILLDPSPQEFKAALQKLPKICVKISHLLNQLQHKLIVLKLESPQNELIVLKYLDVYGFTKSLTNKIMNNQCLQDLIEQAGDKNKISEQDLIENDIFSLRDMIVDFSSPETVQNKTILSQLVREELLKRQKICLIGFIQNSIQHFHENLNTLEFCSRFQYSMREFDLLKQTSDDEITERSFEDHDVQFNPQYPTDNNNDNQQSLSKRDNIFIPTHQQLYEHHQHRQSGLAISSKVLGIEMQSEQLPNRVEKVRQSCSDDSSSQIISQQSDFKFPDGSSKISKQMLIIETLSALSQSLQSSQQQNQFKEASVLSNLQHQRQILAFDNQNQQQPKMSSKDPQVKIKFKIDNMNSLSPIRKSTKEIQNSNSKASKQLLKRTVIDCENQNSNIQDSDIKSVPKRRLNFNNSILKNVQIIEKQLSNSEYEKMQQSIVNEMIITQSLFSSSQIENKPESSNNNQNQQQLSSHVNQEEELNQSNQNNQNQDESNHLNIQSEEESQDQIQPRQLEYQLQIPSNEREQEVIAEFQDDIKDITNNTSEDYHQAMLIIRQSFAQQSQFFGTLGQFFLQPKEKTKKNQLLKCISCKSLKESQKGSVHRYENYNSQQVKQIQRPRRGSSSNLSFINRNLEFNSNIASNNQNKNLQEIRQLMPEQKQIYFSNQTRRSRNSEMEQYQHHMNTERFTSLPQLVKPPIAKNCVKLKHHQQKSDFLASIQDNRNLNKVTQQNFMREQAIKNDSNQYISKNQLKTHLYNSDRKFKDDE</sequence>
<name>A0A078B249_STYLE</name>
<proteinExistence type="predicted"/>
<feature type="compositionally biased region" description="Low complexity" evidence="1">
    <location>
        <begin position="675"/>
        <end position="685"/>
    </location>
</feature>
<dbReference type="Proteomes" id="UP000039865">
    <property type="component" value="Unassembled WGS sequence"/>
</dbReference>
<feature type="region of interest" description="Disordered" evidence="1">
    <location>
        <begin position="645"/>
        <end position="688"/>
    </location>
</feature>
<keyword evidence="3" id="KW-1185">Reference proteome</keyword>
<dbReference type="SUPFAM" id="SSF52540">
    <property type="entry name" value="P-loop containing nucleoside triphosphate hydrolases"/>
    <property type="match status" value="1"/>
</dbReference>
<dbReference type="AlphaFoldDB" id="A0A078B249"/>
<feature type="compositionally biased region" description="Low complexity" evidence="1">
    <location>
        <begin position="654"/>
        <end position="666"/>
    </location>
</feature>
<evidence type="ECO:0000313" key="2">
    <source>
        <dbReference type="EMBL" id="CDW87478.1"/>
    </source>
</evidence>
<dbReference type="InterPro" id="IPR027417">
    <property type="entry name" value="P-loop_NTPase"/>
</dbReference>
<evidence type="ECO:0000256" key="1">
    <source>
        <dbReference type="SAM" id="MobiDB-lite"/>
    </source>
</evidence>
<accession>A0A078B249</accession>
<protein>
    <submittedName>
        <fullName evidence="2">Uncharacterized protein</fullName>
    </submittedName>
</protein>
<evidence type="ECO:0000313" key="3">
    <source>
        <dbReference type="Proteomes" id="UP000039865"/>
    </source>
</evidence>
<dbReference type="EMBL" id="CCKQ01015646">
    <property type="protein sequence ID" value="CDW87478.1"/>
    <property type="molecule type" value="Genomic_DNA"/>
</dbReference>
<dbReference type="InParanoid" id="A0A078B249"/>
<organism evidence="2 3">
    <name type="scientific">Stylonychia lemnae</name>
    <name type="common">Ciliate</name>
    <dbReference type="NCBI Taxonomy" id="5949"/>
    <lineage>
        <taxon>Eukaryota</taxon>
        <taxon>Sar</taxon>
        <taxon>Alveolata</taxon>
        <taxon>Ciliophora</taxon>
        <taxon>Intramacronucleata</taxon>
        <taxon>Spirotrichea</taxon>
        <taxon>Stichotrichia</taxon>
        <taxon>Sporadotrichida</taxon>
        <taxon>Oxytrichidae</taxon>
        <taxon>Stylonychinae</taxon>
        <taxon>Stylonychia</taxon>
    </lineage>
</organism>
<feature type="region of interest" description="Disordered" evidence="1">
    <location>
        <begin position="1"/>
        <end position="28"/>
    </location>
</feature>
<gene>
    <name evidence="2" type="primary">Contig15395.g16410</name>
    <name evidence="2" type="ORF">STYLEM_16583</name>
</gene>